<protein>
    <recommendedName>
        <fullName evidence="9">Photosystem II reaction center protein K</fullName>
        <shortName evidence="9">PSII-K</shortName>
    </recommendedName>
</protein>
<keyword evidence="7 9" id="KW-0472">Membrane</keyword>
<keyword evidence="6 9" id="KW-0793">Thylakoid</keyword>
<keyword evidence="8 9" id="KW-0604">Photosystem II</keyword>
<comment type="similarity">
    <text evidence="9">Belongs to the PsbK family.</text>
</comment>
<dbReference type="Pfam" id="PF02533">
    <property type="entry name" value="PsbK"/>
    <property type="match status" value="1"/>
</dbReference>
<reference evidence="11" key="2">
    <citation type="journal article" date="2020" name="Front. Plant Sci.">
        <title>The Loss of the Inverted Repeat in the Putranjivoid Clade of Malpighiales.</title>
        <authorList>
            <person name="Jin D.M."/>
            <person name="Wicke S."/>
            <person name="Gan L."/>
            <person name="Yang J.B."/>
            <person name="Jin J.J."/>
            <person name="Yi T.S."/>
        </authorList>
    </citation>
    <scope>NUCLEOTIDE SEQUENCE</scope>
</reference>
<accession>A0A7G8QDS9</accession>
<evidence type="ECO:0000256" key="2">
    <source>
        <dbReference type="ARBA" id="ARBA00022469"/>
    </source>
</evidence>
<evidence type="ECO:0000256" key="6">
    <source>
        <dbReference type="ARBA" id="ARBA00023078"/>
    </source>
</evidence>
<feature type="chain" id="PRO_5029066293" description="Photosystem II reaction center protein K" evidence="9">
    <location>
        <begin position="25"/>
        <end position="61"/>
    </location>
</feature>
<dbReference type="HAMAP" id="MF_00441">
    <property type="entry name" value="PSII_PsbK"/>
    <property type="match status" value="1"/>
</dbReference>
<dbReference type="AlphaFoldDB" id="A0A7G8QDS9"/>
<feature type="transmembrane region" description="Helical" evidence="10">
    <location>
        <begin position="36"/>
        <end position="58"/>
    </location>
</feature>
<sequence>MLNIFSFICICLNSAHYSSSFFFTKLPEAYAFLNPIVDFMPVIPLLFFLLAFVWQAAVSFR</sequence>
<keyword evidence="5 9" id="KW-1133">Transmembrane helix</keyword>
<keyword evidence="2 9" id="KW-0674">Reaction center</keyword>
<comment type="subunit">
    <text evidence="9">PSII is composed of 1 copy each of membrane proteins PsbA, PsbB, PsbC, PsbD, PsbE, PsbF, PsbH, PsbI, PsbJ, PsbK, PsbL, PsbM, PsbT, PsbX, PsbY, PsbZ, Psb30/Ycf12, at least 3 peripheral proteins of the oxygen-evolving complex and a large number of cofactors. It forms dimeric complexes.</text>
</comment>
<proteinExistence type="inferred from homology"/>
<dbReference type="NCBIfam" id="NF002715">
    <property type="entry name" value="PRK02553.1"/>
    <property type="match status" value="1"/>
</dbReference>
<dbReference type="GO" id="GO:0005737">
    <property type="term" value="C:cytoplasm"/>
    <property type="evidence" value="ECO:0007669"/>
    <property type="project" value="UniProtKB-ARBA"/>
</dbReference>
<dbReference type="InterPro" id="IPR003687">
    <property type="entry name" value="PSII_PsbK"/>
</dbReference>
<gene>
    <name evidence="9 11" type="primary">psbK</name>
</gene>
<keyword evidence="4 9" id="KW-0812">Transmembrane</keyword>
<dbReference type="PANTHER" id="PTHR35325">
    <property type="match status" value="1"/>
</dbReference>
<comment type="function">
    <text evidence="9">One of the components of the core complex of photosystem II (PSII). PSII is a light-driven water:plastoquinone oxidoreductase that uses light energy to abstract electrons from H(2)O, generating O(2) and a proton gradient subsequently used for ATP formation. It consists of a core antenna complex that captures photons, and an electron transfer chain that converts photonic excitation into a charge separation.</text>
</comment>
<evidence type="ECO:0000256" key="4">
    <source>
        <dbReference type="ARBA" id="ARBA00022692"/>
    </source>
</evidence>
<dbReference type="EMBL" id="MN504795">
    <property type="protein sequence ID" value="QNK04937.1"/>
    <property type="molecule type" value="Genomic_DNA"/>
</dbReference>
<dbReference type="SUPFAM" id="SSF161037">
    <property type="entry name" value="Photosystem II reaction center protein K, PsbK"/>
    <property type="match status" value="1"/>
</dbReference>
<dbReference type="PANTHER" id="PTHR35325:SF1">
    <property type="entry name" value="PHOTOSYSTEM II REACTION CENTER PROTEIN K"/>
    <property type="match status" value="1"/>
</dbReference>
<dbReference type="GO" id="GO:0042651">
    <property type="term" value="C:thylakoid membrane"/>
    <property type="evidence" value="ECO:0007669"/>
    <property type="project" value="UniProtKB-UniRule"/>
</dbReference>
<evidence type="ECO:0000256" key="3">
    <source>
        <dbReference type="ARBA" id="ARBA00022531"/>
    </source>
</evidence>
<evidence type="ECO:0000256" key="5">
    <source>
        <dbReference type="ARBA" id="ARBA00022989"/>
    </source>
</evidence>
<dbReference type="InterPro" id="IPR037270">
    <property type="entry name" value="PSII_PsbK_sf"/>
</dbReference>
<comment type="subcellular location">
    <subcellularLocation>
        <location evidence="9">Cellular thylakoid membrane</location>
        <topology evidence="9">Single-pass membrane protein</topology>
    </subcellularLocation>
    <subcellularLocation>
        <location evidence="1">Membrane</location>
        <topology evidence="1">Single-pass membrane protein</topology>
    </subcellularLocation>
</comment>
<evidence type="ECO:0000256" key="10">
    <source>
        <dbReference type="SAM" id="Phobius"/>
    </source>
</evidence>
<evidence type="ECO:0000256" key="7">
    <source>
        <dbReference type="ARBA" id="ARBA00023136"/>
    </source>
</evidence>
<keyword evidence="3 9" id="KW-0602">Photosynthesis</keyword>
<reference evidence="11" key="1">
    <citation type="submission" date="2019-09" db="EMBL/GenBank/DDBJ databases">
        <authorList>
            <person name="Jin D.-M."/>
            <person name="Gan L."/>
            <person name="Yang J.-B."/>
            <person name="Jin J.-J."/>
            <person name="Yi T.-S."/>
        </authorList>
    </citation>
    <scope>NUCLEOTIDE SEQUENCE</scope>
</reference>
<organism evidence="11">
    <name type="scientific">Lophopyxis maingayi</name>
    <dbReference type="NCBI Taxonomy" id="125041"/>
    <lineage>
        <taxon>Eukaryota</taxon>
        <taxon>Viridiplantae</taxon>
        <taxon>Streptophyta</taxon>
        <taxon>Embryophyta</taxon>
        <taxon>Tracheophyta</taxon>
        <taxon>Spermatophyta</taxon>
        <taxon>Magnoliopsida</taxon>
        <taxon>eudicotyledons</taxon>
        <taxon>Gunneridae</taxon>
        <taxon>Pentapetalae</taxon>
        <taxon>rosids</taxon>
        <taxon>fabids</taxon>
        <taxon>Malpighiales</taxon>
        <taxon>Lophopyxidaceae</taxon>
        <taxon>Lophopyxis</taxon>
    </lineage>
</organism>
<keyword evidence="11" id="KW-0934">Plastid</keyword>
<dbReference type="GO" id="GO:0015979">
    <property type="term" value="P:photosynthesis"/>
    <property type="evidence" value="ECO:0007669"/>
    <property type="project" value="UniProtKB-UniRule"/>
</dbReference>
<name>A0A7G8QDS9_9ROSI</name>
<dbReference type="GeneID" id="59143232"/>
<evidence type="ECO:0000256" key="1">
    <source>
        <dbReference type="ARBA" id="ARBA00004167"/>
    </source>
</evidence>
<evidence type="ECO:0000256" key="9">
    <source>
        <dbReference type="HAMAP-Rule" id="MF_00441"/>
    </source>
</evidence>
<evidence type="ECO:0000256" key="8">
    <source>
        <dbReference type="ARBA" id="ARBA00023276"/>
    </source>
</evidence>
<evidence type="ECO:0000313" key="11">
    <source>
        <dbReference type="EMBL" id="QNK04937.1"/>
    </source>
</evidence>
<geneLocation type="plastid" evidence="11"/>
<dbReference type="GO" id="GO:0009539">
    <property type="term" value="C:photosystem II reaction center"/>
    <property type="evidence" value="ECO:0007669"/>
    <property type="project" value="InterPro"/>
</dbReference>
<dbReference type="RefSeq" id="YP_009926645.1">
    <property type="nucleotide sequence ID" value="NC_050684.1"/>
</dbReference>
<feature type="propeptide" id="PRO_5029066292" evidence="9">
    <location>
        <begin position="1"/>
        <end position="24"/>
    </location>
</feature>